<reference evidence="1 2" key="1">
    <citation type="submission" date="2020-05" db="EMBL/GenBank/DDBJ databases">
        <title>Tigecycline resistant gene in Empedobacter stercoris.</title>
        <authorList>
            <person name="Chen Y."/>
            <person name="Cheng Y."/>
            <person name="Zhou K."/>
        </authorList>
    </citation>
    <scope>NUCLEOTIDE SEQUENCE [LARGE SCALE GENOMIC DNA]</scope>
    <source>
        <strain evidence="1 2">ES202</strain>
    </source>
</reference>
<accession>A0ABX1WNZ8</accession>
<proteinExistence type="predicted"/>
<name>A0ABX1WNZ8_9FLAO</name>
<comment type="caution">
    <text evidence="1">The sequence shown here is derived from an EMBL/GenBank/DDBJ whole genome shotgun (WGS) entry which is preliminary data.</text>
</comment>
<dbReference type="Proteomes" id="UP000580344">
    <property type="component" value="Unassembled WGS sequence"/>
</dbReference>
<keyword evidence="2" id="KW-1185">Reference proteome</keyword>
<evidence type="ECO:0000313" key="2">
    <source>
        <dbReference type="Proteomes" id="UP000580344"/>
    </source>
</evidence>
<sequence length="95" mass="11120">MKTSVYVINPLHLKRSIGLLRGKNDKIDSQRICFFIEKNYIDFELWNSVSIELQKIILLNAEGPHRVKIKSGLLQQLQDCKQLKKLEDKEIINLN</sequence>
<evidence type="ECO:0008006" key="3">
    <source>
        <dbReference type="Google" id="ProtNLM"/>
    </source>
</evidence>
<dbReference type="RefSeq" id="WP_171623563.1">
    <property type="nucleotide sequence ID" value="NZ_CP053698.1"/>
</dbReference>
<protein>
    <recommendedName>
        <fullName evidence="3">Transposase</fullName>
    </recommendedName>
</protein>
<organism evidence="1 2">
    <name type="scientific">Empedobacter stercoris</name>
    <dbReference type="NCBI Taxonomy" id="1628248"/>
    <lineage>
        <taxon>Bacteria</taxon>
        <taxon>Pseudomonadati</taxon>
        <taxon>Bacteroidota</taxon>
        <taxon>Flavobacteriia</taxon>
        <taxon>Flavobacteriales</taxon>
        <taxon>Weeksellaceae</taxon>
        <taxon>Empedobacter</taxon>
    </lineage>
</organism>
<evidence type="ECO:0000313" key="1">
    <source>
        <dbReference type="EMBL" id="NOJ76270.1"/>
    </source>
</evidence>
<gene>
    <name evidence="1" type="ORF">HMH06_10580</name>
</gene>
<dbReference type="EMBL" id="JABFOQ010000027">
    <property type="protein sequence ID" value="NOJ76270.1"/>
    <property type="molecule type" value="Genomic_DNA"/>
</dbReference>